<protein>
    <submittedName>
        <fullName evidence="1">Uncharacterized protein</fullName>
    </submittedName>
</protein>
<comment type="caution">
    <text evidence="1">The sequence shown here is derived from an EMBL/GenBank/DDBJ whole genome shotgun (WGS) entry which is preliminary data.</text>
</comment>
<dbReference type="Proteomes" id="UP001501116">
    <property type="component" value="Unassembled WGS sequence"/>
</dbReference>
<keyword evidence="2" id="KW-1185">Reference proteome</keyword>
<reference evidence="1 2" key="1">
    <citation type="journal article" date="2019" name="Int. J. Syst. Evol. Microbiol.">
        <title>The Global Catalogue of Microorganisms (GCM) 10K type strain sequencing project: providing services to taxonomists for standard genome sequencing and annotation.</title>
        <authorList>
            <consortium name="The Broad Institute Genomics Platform"/>
            <consortium name="The Broad Institute Genome Sequencing Center for Infectious Disease"/>
            <person name="Wu L."/>
            <person name="Ma J."/>
        </authorList>
    </citation>
    <scope>NUCLEOTIDE SEQUENCE [LARGE SCALE GENOMIC DNA]</scope>
    <source>
        <strain evidence="1 2">JCM 14545</strain>
    </source>
</reference>
<name>A0ABN2SBN7_9PSEU</name>
<organism evidence="1 2">
    <name type="scientific">Amycolatopsis minnesotensis</name>
    <dbReference type="NCBI Taxonomy" id="337894"/>
    <lineage>
        <taxon>Bacteria</taxon>
        <taxon>Bacillati</taxon>
        <taxon>Actinomycetota</taxon>
        <taxon>Actinomycetes</taxon>
        <taxon>Pseudonocardiales</taxon>
        <taxon>Pseudonocardiaceae</taxon>
        <taxon>Amycolatopsis</taxon>
    </lineage>
</organism>
<evidence type="ECO:0000313" key="2">
    <source>
        <dbReference type="Proteomes" id="UP001501116"/>
    </source>
</evidence>
<evidence type="ECO:0000313" key="1">
    <source>
        <dbReference type="EMBL" id="GAA1983253.1"/>
    </source>
</evidence>
<accession>A0ABN2SBN7</accession>
<dbReference type="RefSeq" id="WP_344429023.1">
    <property type="nucleotide sequence ID" value="NZ_BAAANN010000038.1"/>
</dbReference>
<sequence>MHTTSPAAEVFEVFGDATMIDLPDRYGDVLAEPRAAREVGLLTFSAITIPPSDLPAVELPDYHPTPADLAALAELDDEGIDARVESANTLAAFEGRHRELLRLREKFVLVAGDGEDVVELERAA</sequence>
<gene>
    <name evidence="1" type="ORF">GCM10009754_70460</name>
</gene>
<proteinExistence type="predicted"/>
<dbReference type="EMBL" id="BAAANN010000038">
    <property type="protein sequence ID" value="GAA1983253.1"/>
    <property type="molecule type" value="Genomic_DNA"/>
</dbReference>